<evidence type="ECO:0000313" key="1">
    <source>
        <dbReference type="EMBL" id="MBW94196.1"/>
    </source>
</evidence>
<sequence length="14" mass="1783">MRNKIEKSRSKYEN</sequence>
<proteinExistence type="predicted"/>
<accession>A0A2P2JL34</accession>
<name>A0A2P2JL34_RHIMU</name>
<protein>
    <submittedName>
        <fullName evidence="1">Uncharacterized protein</fullName>
    </submittedName>
</protein>
<organism evidence="1">
    <name type="scientific">Rhizophora mucronata</name>
    <name type="common">Asiatic mangrove</name>
    <dbReference type="NCBI Taxonomy" id="61149"/>
    <lineage>
        <taxon>Eukaryota</taxon>
        <taxon>Viridiplantae</taxon>
        <taxon>Streptophyta</taxon>
        <taxon>Embryophyta</taxon>
        <taxon>Tracheophyta</taxon>
        <taxon>Spermatophyta</taxon>
        <taxon>Magnoliopsida</taxon>
        <taxon>eudicotyledons</taxon>
        <taxon>Gunneridae</taxon>
        <taxon>Pentapetalae</taxon>
        <taxon>rosids</taxon>
        <taxon>fabids</taxon>
        <taxon>Malpighiales</taxon>
        <taxon>Rhizophoraceae</taxon>
        <taxon>Rhizophora</taxon>
    </lineage>
</organism>
<reference evidence="1" key="1">
    <citation type="submission" date="2018-02" db="EMBL/GenBank/DDBJ databases">
        <title>Rhizophora mucronata_Transcriptome.</title>
        <authorList>
            <person name="Meera S.P."/>
            <person name="Sreeshan A."/>
            <person name="Augustine A."/>
        </authorList>
    </citation>
    <scope>NUCLEOTIDE SEQUENCE</scope>
    <source>
        <tissue evidence="1">Leaf</tissue>
    </source>
</reference>
<dbReference type="EMBL" id="GGEC01013713">
    <property type="protein sequence ID" value="MBW94196.1"/>
    <property type="molecule type" value="Transcribed_RNA"/>
</dbReference>